<dbReference type="Proteomes" id="UP000070810">
    <property type="component" value="Unassembled WGS sequence"/>
</dbReference>
<protein>
    <recommendedName>
        <fullName evidence="10">LppP/LprE lipoprotein</fullName>
    </recommendedName>
</protein>
<dbReference type="Pfam" id="PF14041">
    <property type="entry name" value="Lipoprotein_21"/>
    <property type="match status" value="1"/>
</dbReference>
<evidence type="ECO:0000313" key="8">
    <source>
        <dbReference type="EMBL" id="KTR85945.1"/>
    </source>
</evidence>
<accession>A0A147ENG9</accession>
<dbReference type="AlphaFoldDB" id="A0A147ENG9"/>
<dbReference type="PROSITE" id="PS51257">
    <property type="entry name" value="PROKAR_LIPOPROTEIN"/>
    <property type="match status" value="1"/>
</dbReference>
<keyword evidence="3" id="KW-0472">Membrane</keyword>
<dbReference type="EMBL" id="LDRK01000034">
    <property type="protein sequence ID" value="KTR85945.1"/>
    <property type="molecule type" value="Genomic_DNA"/>
</dbReference>
<evidence type="ECO:0000313" key="9">
    <source>
        <dbReference type="Proteomes" id="UP000070810"/>
    </source>
</evidence>
<comment type="caution">
    <text evidence="8">The sequence shown here is derived from an EMBL/GenBank/DDBJ whole genome shotgun (WGS) entry which is preliminary data.</text>
</comment>
<evidence type="ECO:0000256" key="7">
    <source>
        <dbReference type="SAM" id="SignalP"/>
    </source>
</evidence>
<dbReference type="PATRIC" id="fig|1079994.3.peg.1523"/>
<gene>
    <name evidence="8" type="ORF">NS354_07010</name>
</gene>
<evidence type="ECO:0000256" key="5">
    <source>
        <dbReference type="ARBA" id="ARBA00023288"/>
    </source>
</evidence>
<feature type="region of interest" description="Disordered" evidence="6">
    <location>
        <begin position="26"/>
        <end position="54"/>
    </location>
</feature>
<keyword evidence="4" id="KW-0564">Palmitate</keyword>
<feature type="signal peptide" evidence="7">
    <location>
        <begin position="1"/>
        <end position="24"/>
    </location>
</feature>
<sequence>MRLRHTRRWACALALALSSATVLTGCGAQPEPPSTPPAKTADANPPAEETEPAPEPIVLPACDAMNATAQQEYEEFGVEMFEEPAGETDLAAFTEFSGPVAQEAMAAAEQQRGCRWPIHSQGTVIEYVAELPHDAQAPLIAALRSDTTVTEAALDAAASFSYESPAPNGYMSATEITHLFIGDVWIAVFDTAGDRAYAPAALEAVMSANPSLADAAADAGAGSDADPDEPQGAAQAAGACASSDGPAMLAASAPNVPGGPWDVTGQFSDVSGYDPCAALSWIVLRPEPCCTRFSITPVLFFHQGELVPSATVAQYAIDTTAPPARASESSVALTFMWPGSDFAGPANTATSTFTWDAATSTVVRSGDLPPS</sequence>
<keyword evidence="2 7" id="KW-0732">Signal</keyword>
<evidence type="ECO:0008006" key="10">
    <source>
        <dbReference type="Google" id="ProtNLM"/>
    </source>
</evidence>
<dbReference type="RefSeq" id="WP_058593856.1">
    <property type="nucleotide sequence ID" value="NZ_LDRK01000034.1"/>
</dbReference>
<evidence type="ECO:0000256" key="2">
    <source>
        <dbReference type="ARBA" id="ARBA00022729"/>
    </source>
</evidence>
<name>A0A147ENG9_9MICO</name>
<evidence type="ECO:0000256" key="3">
    <source>
        <dbReference type="ARBA" id="ARBA00023136"/>
    </source>
</evidence>
<evidence type="ECO:0000256" key="6">
    <source>
        <dbReference type="SAM" id="MobiDB-lite"/>
    </source>
</evidence>
<feature type="region of interest" description="Disordered" evidence="6">
    <location>
        <begin position="216"/>
        <end position="238"/>
    </location>
</feature>
<organism evidence="8 9">
    <name type="scientific">Leucobacter chromiiresistens</name>
    <dbReference type="NCBI Taxonomy" id="1079994"/>
    <lineage>
        <taxon>Bacteria</taxon>
        <taxon>Bacillati</taxon>
        <taxon>Actinomycetota</taxon>
        <taxon>Actinomycetes</taxon>
        <taxon>Micrococcales</taxon>
        <taxon>Microbacteriaceae</taxon>
        <taxon>Leucobacter</taxon>
    </lineage>
</organism>
<feature type="chain" id="PRO_5038617150" description="LppP/LprE lipoprotein" evidence="7">
    <location>
        <begin position="25"/>
        <end position="371"/>
    </location>
</feature>
<evidence type="ECO:0000256" key="1">
    <source>
        <dbReference type="ARBA" id="ARBA00022475"/>
    </source>
</evidence>
<keyword evidence="9" id="KW-1185">Reference proteome</keyword>
<dbReference type="InterPro" id="IPR025971">
    <property type="entry name" value="LppP/LprE"/>
</dbReference>
<keyword evidence="5" id="KW-0449">Lipoprotein</keyword>
<proteinExistence type="predicted"/>
<evidence type="ECO:0000256" key="4">
    <source>
        <dbReference type="ARBA" id="ARBA00023139"/>
    </source>
</evidence>
<keyword evidence="1" id="KW-1003">Cell membrane</keyword>
<reference evidence="8 9" key="1">
    <citation type="journal article" date="2016" name="Front. Microbiol.">
        <title>Genomic Resource of Rice Seed Associated Bacteria.</title>
        <authorList>
            <person name="Midha S."/>
            <person name="Bansal K."/>
            <person name="Sharma S."/>
            <person name="Kumar N."/>
            <person name="Patil P.P."/>
            <person name="Chaudhry V."/>
            <person name="Patil P.B."/>
        </authorList>
    </citation>
    <scope>NUCLEOTIDE SEQUENCE [LARGE SCALE GENOMIC DNA]</scope>
    <source>
        <strain evidence="8 9">NS354</strain>
    </source>
</reference>
<dbReference type="OrthoDB" id="4990759at2"/>